<sequence>MSKSVSTRVVHKYASLAKGQRRHDVRSEPVPNYVDQTRTHLNSIFLEPRAEKALRDICLDRRALRNPQRAMKKDAAIATLGIITFSHEAQPVINALSIAEQNALYKEAADRISAELNTTLTGLVVHRDESAPHAHYQMPAYNLEGIPLSKSINREVAKRLQDVVGEVYQSHEIHRGKPKFERILAGEDYSKTINRTVRQLHEDLPKELEAARKALDAALEKLRNNETLALKVQEELDAKKGDIDKLQLNIATYERRQAQAKEDADAMETKLSNVQAAVQALTNGAPVLPKLEYETVEVVTRREENLVGELIVITEKRKMLNLDDVNTYLQVSRAQQQYFKNEVASQIVDIVERNKIIDARVDAVAKKEAKLTDLASTLIELDESYSSEVNSWVQQVVLNPIESAQQVINAQTLIRYGVLVQMHKSRVHILPQEATDELKAVALYRIAREQADAEKWPEIVFTVNEAIAEKIYEMAIADNLVASVHVRSKDGQVRLYELPQICEEVLQSSGMTPS</sequence>
<accession>A0A809RCZ4</accession>
<dbReference type="InterPro" id="IPR001668">
    <property type="entry name" value="Mob_Pre"/>
</dbReference>
<organism evidence="2 3">
    <name type="scientific">Sulfuriferula nivalis</name>
    <dbReference type="NCBI Taxonomy" id="2675298"/>
    <lineage>
        <taxon>Bacteria</taxon>
        <taxon>Pseudomonadati</taxon>
        <taxon>Pseudomonadota</taxon>
        <taxon>Betaproteobacteria</taxon>
        <taxon>Nitrosomonadales</taxon>
        <taxon>Sulfuricellaceae</taxon>
        <taxon>Sulfuriferula</taxon>
    </lineage>
</organism>
<evidence type="ECO:0000256" key="1">
    <source>
        <dbReference type="SAM" id="Coils"/>
    </source>
</evidence>
<name>A0A809RCZ4_9PROT</name>
<keyword evidence="3" id="KW-1185">Reference proteome</keyword>
<proteinExistence type="predicted"/>
<gene>
    <name evidence="2" type="ORF">SFSGTM_02230</name>
</gene>
<dbReference type="GO" id="GO:0006310">
    <property type="term" value="P:DNA recombination"/>
    <property type="evidence" value="ECO:0007669"/>
    <property type="project" value="InterPro"/>
</dbReference>
<dbReference type="RefSeq" id="WP_162083557.1">
    <property type="nucleotide sequence ID" value="NZ_AP021881.1"/>
</dbReference>
<dbReference type="KEGG" id="sniv:SFSGTM_02230"/>
<dbReference type="Pfam" id="PF01076">
    <property type="entry name" value="Mob_Pre"/>
    <property type="match status" value="1"/>
</dbReference>
<dbReference type="CDD" id="cd17242">
    <property type="entry name" value="MobM_relaxase"/>
    <property type="match status" value="1"/>
</dbReference>
<keyword evidence="1" id="KW-0175">Coiled coil</keyword>
<evidence type="ECO:0000313" key="2">
    <source>
        <dbReference type="EMBL" id="BBO99514.1"/>
    </source>
</evidence>
<dbReference type="EMBL" id="AP021881">
    <property type="protein sequence ID" value="BBO99514.1"/>
    <property type="molecule type" value="Genomic_DNA"/>
</dbReference>
<evidence type="ECO:0000313" key="3">
    <source>
        <dbReference type="Proteomes" id="UP000463939"/>
    </source>
</evidence>
<dbReference type="Gene3D" id="3.30.930.30">
    <property type="match status" value="1"/>
</dbReference>
<evidence type="ECO:0008006" key="4">
    <source>
        <dbReference type="Google" id="ProtNLM"/>
    </source>
</evidence>
<feature type="coiled-coil region" evidence="1">
    <location>
        <begin position="208"/>
        <end position="277"/>
    </location>
</feature>
<reference evidence="3" key="1">
    <citation type="submission" date="2019-11" db="EMBL/GenBank/DDBJ databases">
        <title>Isolation and characterization of a novel species in the genus Sulfuriferula.</title>
        <authorList>
            <person name="Mochizuki J."/>
            <person name="Kojima H."/>
            <person name="Fukui M."/>
        </authorList>
    </citation>
    <scope>NUCLEOTIDE SEQUENCE [LARGE SCALE GENOMIC DNA]</scope>
    <source>
        <strain evidence="3">SGTM</strain>
    </source>
</reference>
<dbReference type="Proteomes" id="UP000463939">
    <property type="component" value="Chromosome"/>
</dbReference>
<protein>
    <recommendedName>
        <fullName evidence="4">Plasmid recombination enzyme</fullName>
    </recommendedName>
</protein>
<dbReference type="AlphaFoldDB" id="A0A809RCZ4"/>
<dbReference type="GO" id="GO:0003677">
    <property type="term" value="F:DNA binding"/>
    <property type="evidence" value="ECO:0007669"/>
    <property type="project" value="InterPro"/>
</dbReference>